<dbReference type="AlphaFoldDB" id="A0A1C9U593"/>
<dbReference type="Gene3D" id="3.40.50.2300">
    <property type="match status" value="1"/>
</dbReference>
<accession>A0A1C9U593</accession>
<reference evidence="3" key="1">
    <citation type="journal article" date="2016" name="Sci. Rep.">
        <title>Triclosan Resistome from Metagenome Reveals Diverse Enoyl Acyl Carrier Protein Reductases and Selective Enrichment of Triclosan Resistance Genes.</title>
        <authorList>
            <person name="Khan R."/>
            <person name="Kong H.G."/>
            <person name="Jung Y.H."/>
            <person name="Choi J."/>
            <person name="Baek K.Y."/>
            <person name="Hwang E.C."/>
            <person name="Lee S.W."/>
        </authorList>
    </citation>
    <scope>NUCLEOTIDE SEQUENCE</scope>
</reference>
<dbReference type="SMART" id="SM00421">
    <property type="entry name" value="HTH_LUXR"/>
    <property type="match status" value="1"/>
</dbReference>
<dbReference type="PANTHER" id="PTHR43214:SF43">
    <property type="entry name" value="TWO-COMPONENT RESPONSE REGULATOR"/>
    <property type="match status" value="1"/>
</dbReference>
<evidence type="ECO:0000313" key="3">
    <source>
        <dbReference type="EMBL" id="AOR51306.1"/>
    </source>
</evidence>
<dbReference type="Pfam" id="PF00196">
    <property type="entry name" value="GerE"/>
    <property type="match status" value="1"/>
</dbReference>
<dbReference type="PRINTS" id="PR00038">
    <property type="entry name" value="HTHLUXR"/>
</dbReference>
<dbReference type="InterPro" id="IPR039420">
    <property type="entry name" value="WalR-like"/>
</dbReference>
<keyword evidence="1" id="KW-0238">DNA-binding</keyword>
<proteinExistence type="predicted"/>
<organism evidence="3">
    <name type="scientific">uncultured bacterium pL</name>
    <dbReference type="NCBI Taxonomy" id="1781163"/>
    <lineage>
        <taxon>Bacteria</taxon>
        <taxon>environmental samples</taxon>
    </lineage>
</organism>
<dbReference type="PANTHER" id="PTHR43214">
    <property type="entry name" value="TWO-COMPONENT RESPONSE REGULATOR"/>
    <property type="match status" value="1"/>
</dbReference>
<sequence length="197" mass="22487">MKLYLIGEQGVFLHHWQNAFHALYPSTFFSLEELSPEFSGVAFVIDTLLLDSSAWRMTDYPNLKFMVLSGVPDFNQAQFFLQNNAMGYGNAMMHESHLHSAFQTLGEGKVWLYPDFTTLLITQMQVRNAHEETASHRLDVLSPREREVALLLNEGKSHLEISDELQITVRTIKAHSAAIYEKMGVKDRLALSLFLHS</sequence>
<dbReference type="EMBL" id="KT982368">
    <property type="protein sequence ID" value="AOR51306.1"/>
    <property type="molecule type" value="Genomic_DNA"/>
</dbReference>
<dbReference type="InterPro" id="IPR000792">
    <property type="entry name" value="Tscrpt_reg_LuxR_C"/>
</dbReference>
<dbReference type="PROSITE" id="PS50043">
    <property type="entry name" value="HTH_LUXR_2"/>
    <property type="match status" value="1"/>
</dbReference>
<name>A0A1C9U593_9BACT</name>
<dbReference type="GO" id="GO:0006355">
    <property type="term" value="P:regulation of DNA-templated transcription"/>
    <property type="evidence" value="ECO:0007669"/>
    <property type="project" value="InterPro"/>
</dbReference>
<evidence type="ECO:0000259" key="2">
    <source>
        <dbReference type="PROSITE" id="PS50043"/>
    </source>
</evidence>
<feature type="domain" description="HTH luxR-type" evidence="2">
    <location>
        <begin position="134"/>
        <end position="197"/>
    </location>
</feature>
<evidence type="ECO:0000256" key="1">
    <source>
        <dbReference type="ARBA" id="ARBA00023125"/>
    </source>
</evidence>
<dbReference type="InterPro" id="IPR016032">
    <property type="entry name" value="Sig_transdc_resp-reg_C-effctor"/>
</dbReference>
<dbReference type="GO" id="GO:0003677">
    <property type="term" value="F:DNA binding"/>
    <property type="evidence" value="ECO:0007669"/>
    <property type="project" value="UniProtKB-KW"/>
</dbReference>
<protein>
    <recommendedName>
        <fullName evidence="2">HTH luxR-type domain-containing protein</fullName>
    </recommendedName>
</protein>
<dbReference type="CDD" id="cd06170">
    <property type="entry name" value="LuxR_C_like"/>
    <property type="match status" value="1"/>
</dbReference>
<dbReference type="SUPFAM" id="SSF46894">
    <property type="entry name" value="C-terminal effector domain of the bipartite response regulators"/>
    <property type="match status" value="1"/>
</dbReference>